<comment type="subcellular location">
    <subcellularLocation>
        <location evidence="1 8 9">Nucleus</location>
    </subcellularLocation>
</comment>
<dbReference type="InterPro" id="IPR017970">
    <property type="entry name" value="Homeobox_CS"/>
</dbReference>
<dbReference type="PANTHER" id="PTHR24340:SF73">
    <property type="entry name" value="HOMEOBOX PROTEIN BAGPIPE-RELATED"/>
    <property type="match status" value="1"/>
</dbReference>
<dbReference type="Pfam" id="PF00046">
    <property type="entry name" value="Homeodomain"/>
    <property type="match status" value="1"/>
</dbReference>
<evidence type="ECO:0000256" key="8">
    <source>
        <dbReference type="PROSITE-ProRule" id="PRU00108"/>
    </source>
</evidence>
<evidence type="ECO:0000256" key="2">
    <source>
        <dbReference type="ARBA" id="ARBA00023125"/>
    </source>
</evidence>
<dbReference type="OMA" id="RFGHQRY"/>
<dbReference type="GO" id="GO:0048731">
    <property type="term" value="P:system development"/>
    <property type="evidence" value="ECO:0007669"/>
    <property type="project" value="UniProtKB-ARBA"/>
</dbReference>
<evidence type="ECO:0000256" key="1">
    <source>
        <dbReference type="ARBA" id="ARBA00004123"/>
    </source>
</evidence>
<feature type="region of interest" description="Disordered" evidence="10">
    <location>
        <begin position="131"/>
        <end position="205"/>
    </location>
</feature>
<dbReference type="GO" id="GO:0005634">
    <property type="term" value="C:nucleus"/>
    <property type="evidence" value="ECO:0007669"/>
    <property type="project" value="UniProtKB-SubCell"/>
</dbReference>
<organism evidence="12 13">
    <name type="scientific">Patiria miniata</name>
    <name type="common">Bat star</name>
    <name type="synonym">Asterina miniata</name>
    <dbReference type="NCBI Taxonomy" id="46514"/>
    <lineage>
        <taxon>Eukaryota</taxon>
        <taxon>Metazoa</taxon>
        <taxon>Echinodermata</taxon>
        <taxon>Eleutherozoa</taxon>
        <taxon>Asterozoa</taxon>
        <taxon>Asteroidea</taxon>
        <taxon>Valvatacea</taxon>
        <taxon>Valvatida</taxon>
        <taxon>Asterinidae</taxon>
        <taxon>Patiria</taxon>
    </lineage>
</organism>
<dbReference type="InterPro" id="IPR050394">
    <property type="entry name" value="Homeobox_NK-like"/>
</dbReference>
<evidence type="ECO:0000259" key="11">
    <source>
        <dbReference type="PROSITE" id="PS50071"/>
    </source>
</evidence>
<feature type="DNA-binding region" description="Homeobox" evidence="8">
    <location>
        <begin position="200"/>
        <end position="259"/>
    </location>
</feature>
<accession>A0A914B5C0</accession>
<feature type="compositionally biased region" description="Low complexity" evidence="10">
    <location>
        <begin position="183"/>
        <end position="195"/>
    </location>
</feature>
<name>A0A914B5C0_PATMI</name>
<evidence type="ECO:0000256" key="3">
    <source>
        <dbReference type="ARBA" id="ARBA00023155"/>
    </source>
</evidence>
<dbReference type="Gene3D" id="1.10.10.60">
    <property type="entry name" value="Homeodomain-like"/>
    <property type="match status" value="1"/>
</dbReference>
<dbReference type="PROSITE" id="PS50071">
    <property type="entry name" value="HOMEOBOX_2"/>
    <property type="match status" value="1"/>
</dbReference>
<dbReference type="OrthoDB" id="6159439at2759"/>
<dbReference type="CDD" id="cd00086">
    <property type="entry name" value="homeodomain"/>
    <property type="match status" value="1"/>
</dbReference>
<dbReference type="InterPro" id="IPR020479">
    <property type="entry name" value="HD_metazoa"/>
</dbReference>
<dbReference type="EnsemblMetazoa" id="XM_038215216.1">
    <property type="protein sequence ID" value="XP_038071144.1"/>
    <property type="gene ID" value="LOC119740024"/>
</dbReference>
<dbReference type="GO" id="GO:0000978">
    <property type="term" value="F:RNA polymerase II cis-regulatory region sequence-specific DNA binding"/>
    <property type="evidence" value="ECO:0007669"/>
    <property type="project" value="TreeGrafter"/>
</dbReference>
<dbReference type="PROSITE" id="PS00027">
    <property type="entry name" value="HOMEOBOX_1"/>
    <property type="match status" value="1"/>
</dbReference>
<dbReference type="FunFam" id="1.10.10.60:FF:000225">
    <property type="entry name" value="NK3 homeobox 2"/>
    <property type="match status" value="1"/>
</dbReference>
<dbReference type="InterPro" id="IPR009057">
    <property type="entry name" value="Homeodomain-like_sf"/>
</dbReference>
<keyword evidence="3 8" id="KW-0371">Homeobox</keyword>
<dbReference type="GeneID" id="119740024"/>
<dbReference type="GO" id="GO:0030154">
    <property type="term" value="P:cell differentiation"/>
    <property type="evidence" value="ECO:0007669"/>
    <property type="project" value="TreeGrafter"/>
</dbReference>
<evidence type="ECO:0000256" key="6">
    <source>
        <dbReference type="ARBA" id="ARBA00067519"/>
    </source>
</evidence>
<dbReference type="GO" id="GO:0000981">
    <property type="term" value="F:DNA-binding transcription factor activity, RNA polymerase II-specific"/>
    <property type="evidence" value="ECO:0007669"/>
    <property type="project" value="InterPro"/>
</dbReference>
<dbReference type="PANTHER" id="PTHR24340">
    <property type="entry name" value="HOMEOBOX PROTEIN NKX"/>
    <property type="match status" value="1"/>
</dbReference>
<keyword evidence="2 8" id="KW-0238">DNA-binding</keyword>
<protein>
    <recommendedName>
        <fullName evidence="6">Homeobox protein Nkx-3.2</fullName>
    </recommendedName>
    <alternativeName>
        <fullName evidence="7">Bagpipe homeobox protein homolog 1</fullName>
    </alternativeName>
</protein>
<feature type="domain" description="Homeobox" evidence="11">
    <location>
        <begin position="198"/>
        <end position="258"/>
    </location>
</feature>
<dbReference type="RefSeq" id="XP_038071144.1">
    <property type="nucleotide sequence ID" value="XM_038215216.1"/>
</dbReference>
<evidence type="ECO:0000256" key="10">
    <source>
        <dbReference type="SAM" id="MobiDB-lite"/>
    </source>
</evidence>
<comment type="similarity">
    <text evidence="5">Belongs to the NK-3 homeobox family.</text>
</comment>
<dbReference type="SMART" id="SM00389">
    <property type="entry name" value="HOX"/>
    <property type="match status" value="1"/>
</dbReference>
<feature type="region of interest" description="Disordered" evidence="10">
    <location>
        <begin position="23"/>
        <end position="61"/>
    </location>
</feature>
<evidence type="ECO:0000256" key="7">
    <source>
        <dbReference type="ARBA" id="ARBA00081047"/>
    </source>
</evidence>
<dbReference type="PRINTS" id="PR00024">
    <property type="entry name" value="HOMEOBOX"/>
</dbReference>
<feature type="compositionally biased region" description="Basic and acidic residues" evidence="10">
    <location>
        <begin position="32"/>
        <end position="44"/>
    </location>
</feature>
<evidence type="ECO:0000313" key="12">
    <source>
        <dbReference type="EnsemblMetazoa" id="XP_038071144.1"/>
    </source>
</evidence>
<proteinExistence type="inferred from homology"/>
<dbReference type="SUPFAM" id="SSF46689">
    <property type="entry name" value="Homeodomain-like"/>
    <property type="match status" value="1"/>
</dbReference>
<keyword evidence="13" id="KW-1185">Reference proteome</keyword>
<evidence type="ECO:0000256" key="5">
    <source>
        <dbReference type="ARBA" id="ARBA00061541"/>
    </source>
</evidence>
<keyword evidence="4 8" id="KW-0539">Nucleus</keyword>
<feature type="compositionally biased region" description="Basic and acidic residues" evidence="10">
    <location>
        <begin position="151"/>
        <end position="171"/>
    </location>
</feature>
<evidence type="ECO:0000256" key="9">
    <source>
        <dbReference type="RuleBase" id="RU000682"/>
    </source>
</evidence>
<dbReference type="Proteomes" id="UP000887568">
    <property type="component" value="Unplaced"/>
</dbReference>
<reference evidence="12" key="1">
    <citation type="submission" date="2022-11" db="UniProtKB">
        <authorList>
            <consortium name="EnsemblMetazoa"/>
        </authorList>
    </citation>
    <scope>IDENTIFICATION</scope>
</reference>
<dbReference type="AlphaFoldDB" id="A0A914B5C0"/>
<evidence type="ECO:0000256" key="4">
    <source>
        <dbReference type="ARBA" id="ARBA00023242"/>
    </source>
</evidence>
<dbReference type="InterPro" id="IPR001356">
    <property type="entry name" value="HD"/>
</dbReference>
<evidence type="ECO:0000313" key="13">
    <source>
        <dbReference type="Proteomes" id="UP000887568"/>
    </source>
</evidence>
<sequence length="332" mass="37569">MVGSGVSRVNGSLTPFTILDILGGRGRSSKSNRTDAEPPKEEVSPKPYRRVSAATTEHSAGLKMRTVPVPERLDSLYHPSVVVRHTEQISLEHFAHHHHHRHLHSHHNQIPREELAGCRYTDRVCTDEKEGLKRDIISPHHRREVPTENPSRGEENERPESRLVDTDDRVIAEMLEEEDEKSQQSPASATSAAGQKEGRKKRSRAAFSHAQVFELERRFGHQRYLSGPERADLAAALKLTEQQVKIWFQNRRYKTKRKQMAVDMMSPPPAKKVAVKVLFRDPHAQPLFYPDSGLPLPTSPAAYHGLIGQFGCHAYPPMCHSHYPLNGLLFGQ</sequence>